<dbReference type="Pfam" id="PF02272">
    <property type="entry name" value="DHHA1"/>
    <property type="match status" value="1"/>
</dbReference>
<dbReference type="KEGG" id="pdt:Prede_0472"/>
<accession>F9D0C3</accession>
<dbReference type="EMBL" id="AFPW01000004">
    <property type="protein sequence ID" value="EGQ17216.1"/>
    <property type="molecule type" value="Genomic_DNA"/>
</dbReference>
<dbReference type="Pfam" id="PF01368">
    <property type="entry name" value="DHH"/>
    <property type="match status" value="1"/>
</dbReference>
<feature type="domain" description="DHHA1" evidence="2">
    <location>
        <begin position="258"/>
        <end position="325"/>
    </location>
</feature>
<dbReference type="PATRIC" id="fig|908937.9.peg.490"/>
<evidence type="ECO:0000313" key="6">
    <source>
        <dbReference type="Proteomes" id="UP000010862"/>
    </source>
</evidence>
<dbReference type="OrthoDB" id="9803668at2"/>
<name>F9D0C3_PREDD</name>
<dbReference type="AlphaFoldDB" id="F9D0C3"/>
<gene>
    <name evidence="3" type="ordered locus">Prede_0472</name>
    <name evidence="4" type="ORF">HMPREF9136_0301</name>
</gene>
<evidence type="ECO:0000313" key="5">
    <source>
        <dbReference type="Proteomes" id="UP000007820"/>
    </source>
</evidence>
<dbReference type="Proteomes" id="UP000007820">
    <property type="component" value="Unassembled WGS sequence"/>
</dbReference>
<dbReference type="PANTHER" id="PTHR47618">
    <property type="entry name" value="BIFUNCTIONAL OLIGORIBONUCLEASE AND PAP PHOSPHATASE NRNA"/>
    <property type="match status" value="1"/>
</dbReference>
<evidence type="ECO:0000259" key="2">
    <source>
        <dbReference type="Pfam" id="PF02272"/>
    </source>
</evidence>
<evidence type="ECO:0000259" key="1">
    <source>
        <dbReference type="Pfam" id="PF01368"/>
    </source>
</evidence>
<reference evidence="4 5" key="1">
    <citation type="submission" date="2011-04" db="EMBL/GenBank/DDBJ databases">
        <authorList>
            <person name="Muzny D."/>
            <person name="Qin X."/>
            <person name="Deng J."/>
            <person name="Jiang H."/>
            <person name="Liu Y."/>
            <person name="Qu J."/>
            <person name="Song X.-Z."/>
            <person name="Zhang L."/>
            <person name="Thornton R."/>
            <person name="Coyle M."/>
            <person name="Francisco L."/>
            <person name="Jackson L."/>
            <person name="Javaid M."/>
            <person name="Korchina V."/>
            <person name="Kovar C."/>
            <person name="Mata R."/>
            <person name="Mathew T."/>
            <person name="Ngo R."/>
            <person name="Nguyen L."/>
            <person name="Nguyen N."/>
            <person name="Okwuonu G."/>
            <person name="Ongeri F."/>
            <person name="Pham C."/>
            <person name="Simmons D."/>
            <person name="Wilczek-Boney K."/>
            <person name="Hale W."/>
            <person name="Jakkamsetti A."/>
            <person name="Pham P."/>
            <person name="Ruth R."/>
            <person name="San Lucas F."/>
            <person name="Warren J."/>
            <person name="Zhang J."/>
            <person name="Zhao Z."/>
            <person name="Zhou C."/>
            <person name="Zhu D."/>
            <person name="Lee S."/>
            <person name="Bess C."/>
            <person name="Blankenburg K."/>
            <person name="Forbes L."/>
            <person name="Fu Q."/>
            <person name="Gubbala S."/>
            <person name="Hirani K."/>
            <person name="Jayaseelan J.C."/>
            <person name="Lara F."/>
            <person name="Munidasa M."/>
            <person name="Palculict T."/>
            <person name="Patil S."/>
            <person name="Pu L.-L."/>
            <person name="Saada N."/>
            <person name="Tang L."/>
            <person name="Weissenberger G."/>
            <person name="Zhu Y."/>
            <person name="Hemphill L."/>
            <person name="Shang Y."/>
            <person name="Youmans B."/>
            <person name="Ayvaz T."/>
            <person name="Ross M."/>
            <person name="Santibanez J."/>
            <person name="Aqrawi P."/>
            <person name="Gross S."/>
            <person name="Joshi V."/>
            <person name="Fowler G."/>
            <person name="Nazareth L."/>
            <person name="Reid J."/>
            <person name="Worley K."/>
            <person name="Petrosino J."/>
            <person name="Highlander S."/>
            <person name="Gibbs R."/>
        </authorList>
    </citation>
    <scope>NUCLEOTIDE SEQUENCE [LARGE SCALE GENOMIC DNA]</scope>
    <source>
        <strain evidence="4 5">DSM 3688</strain>
    </source>
</reference>
<dbReference type="EMBL" id="CP003368">
    <property type="protein sequence ID" value="AGB27841.1"/>
    <property type="molecule type" value="Genomic_DNA"/>
</dbReference>
<dbReference type="Gene3D" id="3.90.1640.10">
    <property type="entry name" value="inorganic pyrophosphatase (n-terminal core)"/>
    <property type="match status" value="1"/>
</dbReference>
<dbReference type="GO" id="GO:0003676">
    <property type="term" value="F:nucleic acid binding"/>
    <property type="evidence" value="ECO:0007669"/>
    <property type="project" value="InterPro"/>
</dbReference>
<dbReference type="SUPFAM" id="SSF64182">
    <property type="entry name" value="DHH phosphoesterases"/>
    <property type="match status" value="1"/>
</dbReference>
<feature type="domain" description="DDH" evidence="1">
    <location>
        <begin position="24"/>
        <end position="175"/>
    </location>
</feature>
<protein>
    <submittedName>
        <fullName evidence="4">DHH family phosphoesterase</fullName>
    </submittedName>
    <submittedName>
        <fullName evidence="3">Exopolyphosphatase-like enzyme</fullName>
    </submittedName>
</protein>
<reference evidence="6" key="2">
    <citation type="submission" date="2012-02" db="EMBL/GenBank/DDBJ databases">
        <title>Complete sequence of chromosome 1 of Prevotella dentalis DSM 3688.</title>
        <authorList>
            <person name="Lucas S."/>
            <person name="Copeland A."/>
            <person name="Lapidus A."/>
            <person name="Glavina del Rio T."/>
            <person name="Dalin E."/>
            <person name="Tice H."/>
            <person name="Bruce D."/>
            <person name="Goodwin L."/>
            <person name="Pitluck S."/>
            <person name="Peters L."/>
            <person name="Mikhailova N."/>
            <person name="Chertkov O."/>
            <person name="Kyrpides N."/>
            <person name="Mavromatis K."/>
            <person name="Ivanova N."/>
            <person name="Brettin T."/>
            <person name="Detter J.C."/>
            <person name="Han C."/>
            <person name="Larimer F."/>
            <person name="Land M."/>
            <person name="Hauser L."/>
            <person name="Markowitz V."/>
            <person name="Cheng J.-F."/>
            <person name="Hugenholtz P."/>
            <person name="Woyke T."/>
            <person name="Wu D."/>
            <person name="Gronow S."/>
            <person name="Wellnitz S."/>
            <person name="Brambilla E."/>
            <person name="Klenk H.-P."/>
            <person name="Eisen J.A."/>
        </authorList>
    </citation>
    <scope>NUCLEOTIDE SEQUENCE [LARGE SCALE GENOMIC DNA]</scope>
    <source>
        <strain evidence="6">ATCC 49559 / DSM 3688 / JCM 13448 / NCTC 12043 / ES 2772</strain>
    </source>
</reference>
<keyword evidence="6" id="KW-1185">Reference proteome</keyword>
<reference evidence="3" key="3">
    <citation type="submission" date="2012-02" db="EMBL/GenBank/DDBJ databases">
        <title>Complete sequence of chromosome 1 of Prevotella dentalis DSM 3688.</title>
        <authorList>
            <consortium name="US DOE Joint Genome Institute (JGI-PGF)"/>
            <person name="Lucas S."/>
            <person name="Copeland A."/>
            <person name="Lapidus A."/>
            <person name="Glavina del Rio T."/>
            <person name="Dalin E."/>
            <person name="Tice H."/>
            <person name="Bruce D."/>
            <person name="Goodwin L."/>
            <person name="Pitluck S."/>
            <person name="Peters L."/>
            <person name="Mikhailova N."/>
            <person name="Chertkov O."/>
            <person name="Kyrpides N."/>
            <person name="Mavromatis K."/>
            <person name="Ivanova N."/>
            <person name="Brettin T."/>
            <person name="Detter J.C."/>
            <person name="Han C."/>
            <person name="Larimer F."/>
            <person name="Land M."/>
            <person name="Hauser L."/>
            <person name="Markowitz V."/>
            <person name="Cheng J.-F."/>
            <person name="Hugenholtz P."/>
            <person name="Woyke T."/>
            <person name="Wu D."/>
            <person name="Gronow S."/>
            <person name="Wellnitz S."/>
            <person name="Brambilla E."/>
            <person name="Klenk H.-P."/>
            <person name="Eisen J.A."/>
        </authorList>
    </citation>
    <scope>NUCLEOTIDE SEQUENCE</scope>
    <source>
        <strain evidence="3">DSM 3688</strain>
    </source>
</reference>
<proteinExistence type="predicted"/>
<dbReference type="STRING" id="908937.Prede_0472"/>
<dbReference type="eggNOG" id="COG0618">
    <property type="taxonomic scope" value="Bacteria"/>
</dbReference>
<dbReference type="HOGENOM" id="CLU_039720_0_0_10"/>
<dbReference type="InterPro" id="IPR038763">
    <property type="entry name" value="DHH_sf"/>
</dbReference>
<dbReference type="Proteomes" id="UP000010862">
    <property type="component" value="Chromosome 1"/>
</dbReference>
<evidence type="ECO:0000313" key="3">
    <source>
        <dbReference type="EMBL" id="AGB27841.1"/>
    </source>
</evidence>
<dbReference type="PANTHER" id="PTHR47618:SF1">
    <property type="entry name" value="BIFUNCTIONAL OLIGORIBONUCLEASE AND PAP PHOSPHATASE NRNA"/>
    <property type="match status" value="1"/>
</dbReference>
<dbReference type="InterPro" id="IPR051319">
    <property type="entry name" value="Oligoribo/pAp-PDE_c-di-AMP_PDE"/>
</dbReference>
<dbReference type="Gene3D" id="3.10.310.30">
    <property type="match status" value="1"/>
</dbReference>
<evidence type="ECO:0000313" key="4">
    <source>
        <dbReference type="EMBL" id="EGQ17216.1"/>
    </source>
</evidence>
<sequence>MMDLNLLTAEEAHELDALIRASEHIVITGHSRPDGDALGACLGWYAYLCEHYGKEPFLAVPNAYPDFLMWLPMSERIVRYDKHPDEVQRAFDEAQLVFCIDYNGLNRVEAMEQALTDCKAPRVMLDHHLDPTIPTRLTVSHPELSSASEVVFRVMWQLGGFDTLSRKFAIPVYCGMMTDTGGFTFNSTRPEIYFIICQLLTKGIDKDKIYRNVYNNYSQWAIRLRGYLMSQKLNVFDDIHASYYTITRQNMRDFHYVRGDAEALVNEPLRIRGMKVSVSLREDDRVDNKIWVSLRSVDDFSVEDMARRFFNGGGHFNASGGYLDCSMDEAEKITREAFRYYADALGGRSGA</sequence>
<organism evidence="4 5">
    <name type="scientific">Prevotella dentalis (strain ATCC 49559 / DSM 3688 / JCM 13448 / NCTC 12043 / ES 2772)</name>
    <name type="common">Mitsuokella dentalis</name>
    <dbReference type="NCBI Taxonomy" id="908937"/>
    <lineage>
        <taxon>Bacteria</taxon>
        <taxon>Pseudomonadati</taxon>
        <taxon>Bacteroidota</taxon>
        <taxon>Bacteroidia</taxon>
        <taxon>Bacteroidales</taxon>
        <taxon>Prevotellaceae</taxon>
        <taxon>Prevotella</taxon>
    </lineage>
</organism>
<dbReference type="InterPro" id="IPR003156">
    <property type="entry name" value="DHHA1_dom"/>
</dbReference>
<dbReference type="InterPro" id="IPR001667">
    <property type="entry name" value="DDH_dom"/>
</dbReference>